<dbReference type="AlphaFoldDB" id="A0A058Z9E9"/>
<dbReference type="GeneID" id="20528326"/>
<accession>A0A058Z9E9</accession>
<keyword evidence="3" id="KW-1185">Reference proteome</keyword>
<sequence length="477" mass="51107">MLTHLRLRAGCVGRLPATSPAFVRLFASAPAGTPVPGATPGPKSPDQVSAAGTADSAPAVTAAAVDETTASSASSAIAGTSTKGSDTAADRPQEILPHLHEDLTPEQRQALVDQAIGQLGPTQRRWFDRLSYFVKLWIPSKPTPPPVSTEPIPEFPLTAAARERRRQAIAAGEEAPQSNVAAVTQWLKENNTKIMPRAVEGNRMRMYELRRQNKNMMRVITGGAKDSALATGDVIPLAQAITLADPMVIPLPVPPGTRSLSARVTEALAALPEDATPEAVDQAAEAARKAAGAEVARAWDGKTPDAVPLSQHLLRKHRFSVVMVSTCNNALEHLELYYRVLKMMFAPQLGTTIGLVNIQYLERSVYRMILGSIMKNLLMQPGVFDDHSDVVLRIGPSAEIRRPNGFEDIYSGHLAIVDQQGRVRWKASGSPEESELEAFVEALGKLLAEPVTDGPGAATHTAPTGHHRGGHGKRGKK</sequence>
<feature type="region of interest" description="Disordered" evidence="1">
    <location>
        <begin position="68"/>
        <end position="89"/>
    </location>
</feature>
<name>A0A058Z9E9_FONAL</name>
<feature type="region of interest" description="Disordered" evidence="1">
    <location>
        <begin position="34"/>
        <end position="55"/>
    </location>
</feature>
<dbReference type="Proteomes" id="UP000030693">
    <property type="component" value="Unassembled WGS sequence"/>
</dbReference>
<protein>
    <submittedName>
        <fullName evidence="2">Uncharacterized protein</fullName>
    </submittedName>
</protein>
<gene>
    <name evidence="2" type="ORF">H696_03601</name>
</gene>
<feature type="compositionally biased region" description="Basic residues" evidence="1">
    <location>
        <begin position="465"/>
        <end position="477"/>
    </location>
</feature>
<dbReference type="Pfam" id="PF05176">
    <property type="entry name" value="ATP-synt_10"/>
    <property type="match status" value="1"/>
</dbReference>
<reference evidence="2" key="1">
    <citation type="submission" date="2013-04" db="EMBL/GenBank/DDBJ databases">
        <title>The Genome Sequence of Fonticula alba ATCC 38817.</title>
        <authorList>
            <consortium name="The Broad Institute Genomics Platform"/>
            <person name="Russ C."/>
            <person name="Cuomo C."/>
            <person name="Burger G."/>
            <person name="Gray M.W."/>
            <person name="Holland P.W.H."/>
            <person name="King N."/>
            <person name="Lang F.B.F."/>
            <person name="Roger A.J."/>
            <person name="Ruiz-Trillo I."/>
            <person name="Brown M."/>
            <person name="Walker B."/>
            <person name="Young S."/>
            <person name="Zeng Q."/>
            <person name="Gargeya S."/>
            <person name="Fitzgerald M."/>
            <person name="Haas B."/>
            <person name="Abouelleil A."/>
            <person name="Allen A.W."/>
            <person name="Alvarado L."/>
            <person name="Arachchi H.M."/>
            <person name="Berlin A.M."/>
            <person name="Chapman S.B."/>
            <person name="Gainer-Dewar J."/>
            <person name="Goldberg J."/>
            <person name="Griggs A."/>
            <person name="Gujja S."/>
            <person name="Hansen M."/>
            <person name="Howarth C."/>
            <person name="Imamovic A."/>
            <person name="Ireland A."/>
            <person name="Larimer J."/>
            <person name="McCowan C."/>
            <person name="Murphy C."/>
            <person name="Pearson M."/>
            <person name="Poon T.W."/>
            <person name="Priest M."/>
            <person name="Roberts A."/>
            <person name="Saif S."/>
            <person name="Shea T."/>
            <person name="Sisk P."/>
            <person name="Sykes S."/>
            <person name="Wortman J."/>
            <person name="Nusbaum C."/>
            <person name="Birren B."/>
        </authorList>
    </citation>
    <scope>NUCLEOTIDE SEQUENCE [LARGE SCALE GENOMIC DNA]</scope>
    <source>
        <strain evidence="2">ATCC 38817</strain>
    </source>
</reference>
<proteinExistence type="predicted"/>
<evidence type="ECO:0000256" key="1">
    <source>
        <dbReference type="SAM" id="MobiDB-lite"/>
    </source>
</evidence>
<evidence type="ECO:0000313" key="3">
    <source>
        <dbReference type="Proteomes" id="UP000030693"/>
    </source>
</evidence>
<dbReference type="InterPro" id="IPR007849">
    <property type="entry name" value="ATP10"/>
</dbReference>
<feature type="compositionally biased region" description="Low complexity" evidence="1">
    <location>
        <begin position="68"/>
        <end position="82"/>
    </location>
</feature>
<dbReference type="RefSeq" id="XP_009495748.1">
    <property type="nucleotide sequence ID" value="XM_009497473.1"/>
</dbReference>
<dbReference type="OrthoDB" id="17089at2759"/>
<feature type="region of interest" description="Disordered" evidence="1">
    <location>
        <begin position="450"/>
        <end position="477"/>
    </location>
</feature>
<evidence type="ECO:0000313" key="2">
    <source>
        <dbReference type="EMBL" id="KCV70142.1"/>
    </source>
</evidence>
<organism evidence="2">
    <name type="scientific">Fonticula alba</name>
    <name type="common">Slime mold</name>
    <dbReference type="NCBI Taxonomy" id="691883"/>
    <lineage>
        <taxon>Eukaryota</taxon>
        <taxon>Rotosphaerida</taxon>
        <taxon>Fonticulaceae</taxon>
        <taxon>Fonticula</taxon>
    </lineage>
</organism>
<dbReference type="EMBL" id="KB932205">
    <property type="protein sequence ID" value="KCV70142.1"/>
    <property type="molecule type" value="Genomic_DNA"/>
</dbReference>